<keyword evidence="4 6" id="KW-1133">Transmembrane helix</keyword>
<evidence type="ECO:0000256" key="5">
    <source>
        <dbReference type="ARBA" id="ARBA00023136"/>
    </source>
</evidence>
<feature type="transmembrane region" description="Helical" evidence="6">
    <location>
        <begin position="204"/>
        <end position="225"/>
    </location>
</feature>
<feature type="transmembrane region" description="Helical" evidence="6">
    <location>
        <begin position="112"/>
        <end position="131"/>
    </location>
</feature>
<reference evidence="8" key="1">
    <citation type="journal article" date="2014" name="Genome Announc.">
        <title>Draft genome sequence of Colletotrichum sublineola, a destructive pathogen of cultivated sorghum.</title>
        <authorList>
            <person name="Baroncelli R."/>
            <person name="Sanz-Martin J.M."/>
            <person name="Rech G.E."/>
            <person name="Sukno S.A."/>
            <person name="Thon M.R."/>
        </authorList>
    </citation>
    <scope>NUCLEOTIDE SEQUENCE [LARGE SCALE GENOMIC DNA]</scope>
    <source>
        <strain evidence="8">TX430BB</strain>
    </source>
</reference>
<evidence type="ECO:0000313" key="8">
    <source>
        <dbReference type="Proteomes" id="UP000027238"/>
    </source>
</evidence>
<evidence type="ECO:0000256" key="6">
    <source>
        <dbReference type="SAM" id="Phobius"/>
    </source>
</evidence>
<dbReference type="eggNOG" id="KOG2466">
    <property type="taxonomic scope" value="Eukaryota"/>
</dbReference>
<dbReference type="Proteomes" id="UP000027238">
    <property type="component" value="Unassembled WGS sequence"/>
</dbReference>
<keyword evidence="8" id="KW-1185">Reference proteome</keyword>
<dbReference type="HOGENOM" id="CLU_021555_2_1_1"/>
<comment type="similarity">
    <text evidence="2">Belongs to the purine-cytosine permease (2.A.39) family.</text>
</comment>
<feature type="transmembrane region" description="Helical" evidence="6">
    <location>
        <begin position="487"/>
        <end position="510"/>
    </location>
</feature>
<feature type="transmembrane region" description="Helical" evidence="6">
    <location>
        <begin position="452"/>
        <end position="475"/>
    </location>
</feature>
<proteinExistence type="inferred from homology"/>
<dbReference type="OMA" id="CVPWKII"/>
<dbReference type="CDD" id="cd11482">
    <property type="entry name" value="SLC-NCS1sbd_NRT1-like"/>
    <property type="match status" value="1"/>
</dbReference>
<feature type="transmembrane region" description="Helical" evidence="6">
    <location>
        <begin position="180"/>
        <end position="198"/>
    </location>
</feature>
<feature type="transmembrane region" description="Helical" evidence="6">
    <location>
        <begin position="54"/>
        <end position="74"/>
    </location>
</feature>
<dbReference type="EMBL" id="JMSE01000730">
    <property type="protein sequence ID" value="KDN68106.1"/>
    <property type="molecule type" value="Genomic_DNA"/>
</dbReference>
<name>A0A066XQT4_COLSU</name>
<feature type="transmembrane region" description="Helical" evidence="6">
    <location>
        <begin position="287"/>
        <end position="313"/>
    </location>
</feature>
<comment type="subcellular location">
    <subcellularLocation>
        <location evidence="1">Membrane</location>
        <topology evidence="1">Multi-pass membrane protein</topology>
    </subcellularLocation>
</comment>
<dbReference type="PANTHER" id="PTHR30618">
    <property type="entry name" value="NCS1 FAMILY PURINE/PYRIMIDINE TRANSPORTER"/>
    <property type="match status" value="1"/>
</dbReference>
<dbReference type="PANTHER" id="PTHR30618:SF0">
    <property type="entry name" value="PURINE-URACIL PERMEASE NCS1"/>
    <property type="match status" value="1"/>
</dbReference>
<dbReference type="OrthoDB" id="2018619at2759"/>
<keyword evidence="5 6" id="KW-0472">Membrane</keyword>
<comment type="caution">
    <text evidence="7">The sequence shown here is derived from an EMBL/GenBank/DDBJ whole genome shotgun (WGS) entry which is preliminary data.</text>
</comment>
<dbReference type="AlphaFoldDB" id="A0A066XQT4"/>
<evidence type="ECO:0000256" key="1">
    <source>
        <dbReference type="ARBA" id="ARBA00004141"/>
    </source>
</evidence>
<dbReference type="InterPro" id="IPR045225">
    <property type="entry name" value="Uracil/uridine/allantoin_perm"/>
</dbReference>
<evidence type="ECO:0000313" key="7">
    <source>
        <dbReference type="EMBL" id="KDN68106.1"/>
    </source>
</evidence>
<dbReference type="GO" id="GO:0015205">
    <property type="term" value="F:nucleobase transmembrane transporter activity"/>
    <property type="evidence" value="ECO:0007669"/>
    <property type="project" value="TreeGrafter"/>
</dbReference>
<evidence type="ECO:0000256" key="2">
    <source>
        <dbReference type="ARBA" id="ARBA00008974"/>
    </source>
</evidence>
<feature type="transmembrane region" description="Helical" evidence="6">
    <location>
        <begin position="334"/>
        <end position="353"/>
    </location>
</feature>
<evidence type="ECO:0000256" key="3">
    <source>
        <dbReference type="ARBA" id="ARBA00022692"/>
    </source>
</evidence>
<protein>
    <submittedName>
        <fullName evidence="7">Putative allantoin transport</fullName>
    </submittedName>
</protein>
<organism evidence="7 8">
    <name type="scientific">Colletotrichum sublineola</name>
    <name type="common">Sorghum anthracnose fungus</name>
    <dbReference type="NCBI Taxonomy" id="1173701"/>
    <lineage>
        <taxon>Eukaryota</taxon>
        <taxon>Fungi</taxon>
        <taxon>Dikarya</taxon>
        <taxon>Ascomycota</taxon>
        <taxon>Pezizomycotina</taxon>
        <taxon>Sordariomycetes</taxon>
        <taxon>Hypocreomycetidae</taxon>
        <taxon>Glomerellales</taxon>
        <taxon>Glomerellaceae</taxon>
        <taxon>Colletotrichum</taxon>
        <taxon>Colletotrichum graminicola species complex</taxon>
    </lineage>
</organism>
<feature type="transmembrane region" description="Helical" evidence="6">
    <location>
        <begin position="80"/>
        <end position="100"/>
    </location>
</feature>
<dbReference type="Pfam" id="PF02133">
    <property type="entry name" value="Transp_cyt_pur"/>
    <property type="match status" value="1"/>
</dbReference>
<accession>A0A066XQT4</accession>
<feature type="transmembrane region" description="Helical" evidence="6">
    <location>
        <begin position="246"/>
        <end position="267"/>
    </location>
</feature>
<feature type="transmembrane region" description="Helical" evidence="6">
    <location>
        <begin position="373"/>
        <end position="391"/>
    </location>
</feature>
<dbReference type="InterPro" id="IPR001248">
    <property type="entry name" value="Pur-cyt_permease"/>
</dbReference>
<sequence length="576" mass="62973">MLRAKRLRRAVSSKQEFKRFIQAKELPQEGTAYFNEDLLPTPPEHRKWTALHFFTYYLTQTFSPGSYNLGATLISIGLQWWHGMIAAVIGSAILSVVVILNSRGATQYHVGFPVYVRAAAGVSGAKLFIIVRASVAVIYFATQSFYGGMLTSVALRAIFGSSWENIPNRLPASAGISSKNLLAFFIFWIIQFPVMFIHPTILRHLFVIKSVATTAGLFGVLGWAVQMNGGNLGNFDFGGKPLRGNALIWPMIQAINSVMAALCPILVNQPDVARYATRPSQATWSQAIGILVSKVLVMFLSCATTSAASGVLGKSYWNVWDLYNAILTEYWGPGARAGMFFASAGMILAIIATNAGSNSLPVGADVSGLWPRYINIVRGQVLCALFAPICVPWKIIASASSFLTFLGSYTVFLMPTCGIMIVDYWILRRGNFHVPSLYTKAESSPYAYYKGWNLRAVVAWLSGVIFTVHGIAGNLDQDSVNQASKNMYKLGFLLSLFMGSLVYYMVSLLWPVQIYPTGMDTEITMGFESMAASEGFLPGESIETIRGAFSVIHATIVDESAEKDAGIESMDKGHAL</sequence>
<keyword evidence="3 6" id="KW-0812">Transmembrane</keyword>
<evidence type="ECO:0000256" key="4">
    <source>
        <dbReference type="ARBA" id="ARBA00022989"/>
    </source>
</evidence>
<dbReference type="Gene3D" id="1.10.4160.10">
    <property type="entry name" value="Hydantoin permease"/>
    <property type="match status" value="1"/>
</dbReference>
<feature type="transmembrane region" description="Helical" evidence="6">
    <location>
        <begin position="403"/>
        <end position="427"/>
    </location>
</feature>
<dbReference type="GO" id="GO:0005886">
    <property type="term" value="C:plasma membrane"/>
    <property type="evidence" value="ECO:0007669"/>
    <property type="project" value="TreeGrafter"/>
</dbReference>
<gene>
    <name evidence="7" type="ORF">CSUB01_09560</name>
</gene>